<dbReference type="Pfam" id="PF12161">
    <property type="entry name" value="HsdM_N"/>
    <property type="match status" value="1"/>
</dbReference>
<dbReference type="GO" id="GO:0009007">
    <property type="term" value="F:site-specific DNA-methyltransferase (adenine-specific) activity"/>
    <property type="evidence" value="ECO:0007669"/>
    <property type="project" value="UniProtKB-EC"/>
</dbReference>
<evidence type="ECO:0000256" key="5">
    <source>
        <dbReference type="ARBA" id="ARBA00022691"/>
    </source>
</evidence>
<dbReference type="PROSITE" id="PS00092">
    <property type="entry name" value="N6_MTASE"/>
    <property type="match status" value="1"/>
</dbReference>
<dbReference type="InterPro" id="IPR002052">
    <property type="entry name" value="DNA_methylase_N6_adenine_CS"/>
</dbReference>
<accession>A0A7W7WYG2</accession>
<reference evidence="10 11" key="1">
    <citation type="submission" date="2020-08" db="EMBL/GenBank/DDBJ databases">
        <title>Sequencing the genomes of 1000 actinobacteria strains.</title>
        <authorList>
            <person name="Klenk H.-P."/>
        </authorList>
    </citation>
    <scope>NUCLEOTIDE SEQUENCE [LARGE SCALE GENOMIC DNA]</scope>
    <source>
        <strain evidence="10 11">DSM 45084</strain>
    </source>
</reference>
<keyword evidence="11" id="KW-1185">Reference proteome</keyword>
<dbReference type="EMBL" id="JACHJS010000001">
    <property type="protein sequence ID" value="MBB4968192.1"/>
    <property type="molecule type" value="Genomic_DNA"/>
</dbReference>
<keyword evidence="3 10" id="KW-0489">Methyltransferase</keyword>
<dbReference type="GO" id="GO:0003677">
    <property type="term" value="F:DNA binding"/>
    <property type="evidence" value="ECO:0007669"/>
    <property type="project" value="InterPro"/>
</dbReference>
<organism evidence="10 11">
    <name type="scientific">Saccharothrix violaceirubra</name>
    <dbReference type="NCBI Taxonomy" id="413306"/>
    <lineage>
        <taxon>Bacteria</taxon>
        <taxon>Bacillati</taxon>
        <taxon>Actinomycetota</taxon>
        <taxon>Actinomycetes</taxon>
        <taxon>Pseudonocardiales</taxon>
        <taxon>Pseudonocardiaceae</taxon>
        <taxon>Saccharothrix</taxon>
    </lineage>
</organism>
<dbReference type="SUPFAM" id="SSF53335">
    <property type="entry name" value="S-adenosyl-L-methionine-dependent methyltransferases"/>
    <property type="match status" value="1"/>
</dbReference>
<evidence type="ECO:0000259" key="9">
    <source>
        <dbReference type="Pfam" id="PF12161"/>
    </source>
</evidence>
<name>A0A7W7WYG2_9PSEU</name>
<evidence type="ECO:0000256" key="3">
    <source>
        <dbReference type="ARBA" id="ARBA00022603"/>
    </source>
</evidence>
<dbReference type="GO" id="GO:0032259">
    <property type="term" value="P:methylation"/>
    <property type="evidence" value="ECO:0007669"/>
    <property type="project" value="UniProtKB-KW"/>
</dbReference>
<comment type="caution">
    <text evidence="10">The sequence shown here is derived from an EMBL/GenBank/DDBJ whole genome shotgun (WGS) entry which is preliminary data.</text>
</comment>
<evidence type="ECO:0000313" key="10">
    <source>
        <dbReference type="EMBL" id="MBB4968192.1"/>
    </source>
</evidence>
<evidence type="ECO:0000256" key="7">
    <source>
        <dbReference type="ARBA" id="ARBA00047942"/>
    </source>
</evidence>
<protein>
    <recommendedName>
        <fullName evidence="2">site-specific DNA-methyltransferase (adenine-specific)</fullName>
        <ecNumber evidence="2">2.1.1.72</ecNumber>
    </recommendedName>
</protein>
<evidence type="ECO:0000256" key="1">
    <source>
        <dbReference type="ARBA" id="ARBA00006594"/>
    </source>
</evidence>
<evidence type="ECO:0000313" key="11">
    <source>
        <dbReference type="Proteomes" id="UP000542674"/>
    </source>
</evidence>
<feature type="domain" description="DNA methylase adenine-specific" evidence="8">
    <location>
        <begin position="169"/>
        <end position="492"/>
    </location>
</feature>
<dbReference type="InterPro" id="IPR022749">
    <property type="entry name" value="D12N6_MeTrfase_N"/>
</dbReference>
<evidence type="ECO:0000256" key="2">
    <source>
        <dbReference type="ARBA" id="ARBA00011900"/>
    </source>
</evidence>
<keyword evidence="5" id="KW-0949">S-adenosyl-L-methionine</keyword>
<dbReference type="InterPro" id="IPR052916">
    <property type="entry name" value="Type-I_RE_MTase_Subunit"/>
</dbReference>
<dbReference type="GO" id="GO:0008170">
    <property type="term" value="F:N-methyltransferase activity"/>
    <property type="evidence" value="ECO:0007669"/>
    <property type="project" value="InterPro"/>
</dbReference>
<evidence type="ECO:0000259" key="8">
    <source>
        <dbReference type="Pfam" id="PF02384"/>
    </source>
</evidence>
<dbReference type="Pfam" id="PF02384">
    <property type="entry name" value="N6_Mtase"/>
    <property type="match status" value="1"/>
</dbReference>
<dbReference type="Gene3D" id="3.40.50.150">
    <property type="entry name" value="Vaccinia Virus protein VP39"/>
    <property type="match status" value="1"/>
</dbReference>
<gene>
    <name evidence="10" type="ORF">F4559_005551</name>
</gene>
<keyword evidence="6" id="KW-0680">Restriction system</keyword>
<dbReference type="RefSeq" id="WP_221447397.1">
    <property type="nucleotide sequence ID" value="NZ_JACHJS010000001.1"/>
</dbReference>
<proteinExistence type="inferred from homology"/>
<dbReference type="EC" id="2.1.1.72" evidence="2"/>
<comment type="catalytic activity">
    <reaction evidence="7">
        <text>a 2'-deoxyadenosine in DNA + S-adenosyl-L-methionine = an N(6)-methyl-2'-deoxyadenosine in DNA + S-adenosyl-L-homocysteine + H(+)</text>
        <dbReference type="Rhea" id="RHEA:15197"/>
        <dbReference type="Rhea" id="RHEA-COMP:12418"/>
        <dbReference type="Rhea" id="RHEA-COMP:12419"/>
        <dbReference type="ChEBI" id="CHEBI:15378"/>
        <dbReference type="ChEBI" id="CHEBI:57856"/>
        <dbReference type="ChEBI" id="CHEBI:59789"/>
        <dbReference type="ChEBI" id="CHEBI:90615"/>
        <dbReference type="ChEBI" id="CHEBI:90616"/>
        <dbReference type="EC" id="2.1.1.72"/>
    </reaction>
</comment>
<dbReference type="Gene3D" id="1.20.1260.30">
    <property type="match status" value="1"/>
</dbReference>
<dbReference type="GO" id="GO:0009307">
    <property type="term" value="P:DNA restriction-modification system"/>
    <property type="evidence" value="ECO:0007669"/>
    <property type="project" value="UniProtKB-KW"/>
</dbReference>
<evidence type="ECO:0000256" key="6">
    <source>
        <dbReference type="ARBA" id="ARBA00022747"/>
    </source>
</evidence>
<feature type="domain" description="N6 adenine-specific DNA methyltransferase N-terminal" evidence="9">
    <location>
        <begin position="13"/>
        <end position="155"/>
    </location>
</feature>
<dbReference type="PANTHER" id="PTHR42998:SF1">
    <property type="entry name" value="TYPE I RESTRICTION ENZYME HINDI METHYLASE SUBUNIT"/>
    <property type="match status" value="1"/>
</dbReference>
<evidence type="ECO:0000256" key="4">
    <source>
        <dbReference type="ARBA" id="ARBA00022679"/>
    </source>
</evidence>
<dbReference type="Proteomes" id="UP000542674">
    <property type="component" value="Unassembled WGS sequence"/>
</dbReference>
<sequence>MPPRTKAKQDKSLEEVLWDSATALRSSMDAAEYKHPVLGLIFLKYVSDTFTARQEELTGLVNDPDSDYFMPNETAKQSVLEDRDEYTAEGVFWVPDGHRWQDLRKAGKQTNIGARIDGAMAAIERENPTLRGVLPKNYTRQELTPEMLGGLIDVFSRADLAAEEHKGLDVLGRVYEYFLGRFAGGEGKRGGQYYTPRSVVQLLVEMLQPYHGRVFDPACGSGGMFVQADKFVRAHGGVRNDISVFGQESVPTTWRLAKMNLALRGIDANLGAEWGDSFHNDQHPDLRADFVIANPPFNQDGWRGTRLENDVRWRYGTPPDGNANYGWIQHMLHHLAPTGTMATVLANGSLSSQQSGEGEIRKKLVEADLVECIVALPSQLFFGTQIPVCLWFLTKNKAGIPNGAATRSRKGETLFIDARKIGFMEARTLRAFNTDEILKIADSYHAWRGTDASSDQPYEDIPGFCRVVRTAEIAEHSYILTPGRYVGSEEVEGDGEPLDEKIARFNDEIREGFKKREELQAAVLTALGSLVVSDE</sequence>
<dbReference type="InterPro" id="IPR038333">
    <property type="entry name" value="T1MK-like_N_sf"/>
</dbReference>
<dbReference type="PRINTS" id="PR00507">
    <property type="entry name" value="N12N6MTFRASE"/>
</dbReference>
<dbReference type="InterPro" id="IPR029063">
    <property type="entry name" value="SAM-dependent_MTases_sf"/>
</dbReference>
<keyword evidence="4 10" id="KW-0808">Transferase</keyword>
<dbReference type="InterPro" id="IPR003356">
    <property type="entry name" value="DNA_methylase_A-5"/>
</dbReference>
<dbReference type="AlphaFoldDB" id="A0A7W7WYG2"/>
<dbReference type="PANTHER" id="PTHR42998">
    <property type="entry name" value="TYPE I RESTRICTION ENZYME HINDVIIP M PROTEIN-RELATED"/>
    <property type="match status" value="1"/>
</dbReference>
<comment type="similarity">
    <text evidence="1">Belongs to the N(4)/N(6)-methyltransferase family.</text>
</comment>